<feature type="transmembrane region" description="Helical" evidence="9">
    <location>
        <begin position="88"/>
        <end position="112"/>
    </location>
</feature>
<evidence type="ECO:0000256" key="9">
    <source>
        <dbReference type="SAM" id="Phobius"/>
    </source>
</evidence>
<dbReference type="SUPFAM" id="SSF52540">
    <property type="entry name" value="P-loop containing nucleoside triphosphate hydrolases"/>
    <property type="match status" value="1"/>
</dbReference>
<sequence>MMNLGEGERDQEEATARQGPARFVVRGVGIVDVATNTILALGTGKPLVLILVSVGRCVVLWTGYYGLAAVVVAGSAGLLALAPTGTTLATIGIASSATFAALETAAAAAWSWRLGRRRSFGYERPLLDEKKEHGWWRLVQQSRPEWPMMCGATVCLFLGLLAQLALPTLFGSMIDAISDDGRSHAAQRRRLLAAFSELLVLLGVSLVFTAIRSYAFNLAGEKVVARVRRKLFDAMLAQDIAWFDQTQTGDLMNRLSSDTTKLQSAATESISMLLRSIASAIVSLALLFATSWFLALVTIAAVPLVLIVGAISVTKIKRLSSEYQTALAEAANVAQETISNVRVVRGFSAERFEGDRYADAVRGSYVVGVRRARVLATFVTLMSGFGFASCVVVLYVGGELVIRGDMSVGDLISFVMYLVSIAESLGLLAGLLASVQDAVGASTVIFEIIDRVPDQIVCCSSDSDFFCGEKNDAAASCEFRDVFFAYKARPDLRVLNGVSFRVLAGQRAAFCGPSGSGKSTIFSLLERFYDPDSGAILIDDVDVSRVHPAKVRDQLALVAQEPALFSGTIADNIAYSRLVRNQPVDRSDVVAVAKAARVHDFVDKFPQAYETRVGERGLRLSGGQKQRVAIARALFVNPRVCLFDEATSALDAESEAKVQAAIDRLLQGRTSLTIAHRLSTVRDADFIAVVSKGSILATGTHALLLQSCPAYQALVKNQLAEGGLID</sequence>
<dbReference type="FunFam" id="3.40.50.300:FF:000836">
    <property type="entry name" value="ABC transporter B family member 25"/>
    <property type="match status" value="1"/>
</dbReference>
<organism evidence="12 13">
    <name type="scientific">Chrysophaeum taylorii</name>
    <dbReference type="NCBI Taxonomy" id="2483200"/>
    <lineage>
        <taxon>Eukaryota</taxon>
        <taxon>Sar</taxon>
        <taxon>Stramenopiles</taxon>
        <taxon>Ochrophyta</taxon>
        <taxon>Pelagophyceae</taxon>
        <taxon>Pelagomonadales</taxon>
        <taxon>Pelagomonadaceae</taxon>
        <taxon>Chrysophaeum</taxon>
    </lineage>
</organism>
<comment type="caution">
    <text evidence="12">The sequence shown here is derived from an EMBL/GenBank/DDBJ whole genome shotgun (WGS) entry which is preliminary data.</text>
</comment>
<comment type="subcellular location">
    <subcellularLocation>
        <location evidence="1">Vacuole membrane</location>
        <topology evidence="1">Multi-pass membrane protein</topology>
    </subcellularLocation>
</comment>
<keyword evidence="3" id="KW-0926">Vacuole</keyword>
<keyword evidence="4 9" id="KW-0812">Transmembrane</keyword>
<dbReference type="GO" id="GO:0015421">
    <property type="term" value="F:ABC-type oligopeptide transporter activity"/>
    <property type="evidence" value="ECO:0007669"/>
    <property type="project" value="TreeGrafter"/>
</dbReference>
<accession>A0AAD7U6X7</accession>
<feature type="transmembrane region" description="Helical" evidence="9">
    <location>
        <begin position="281"/>
        <end position="311"/>
    </location>
</feature>
<evidence type="ECO:0000256" key="4">
    <source>
        <dbReference type="ARBA" id="ARBA00022692"/>
    </source>
</evidence>
<feature type="transmembrane region" description="Helical" evidence="9">
    <location>
        <begin position="58"/>
        <end position="81"/>
    </location>
</feature>
<feature type="transmembrane region" description="Helical" evidence="9">
    <location>
        <begin position="411"/>
        <end position="433"/>
    </location>
</feature>
<dbReference type="FunFam" id="1.20.1560.10:FF:000058">
    <property type="entry name" value="ABC transporter B family member 25"/>
    <property type="match status" value="1"/>
</dbReference>
<dbReference type="InterPro" id="IPR039421">
    <property type="entry name" value="Type_1_exporter"/>
</dbReference>
<gene>
    <name evidence="12" type="ORF">CTAYLR_002996</name>
</gene>
<protein>
    <submittedName>
        <fullName evidence="12">Uncharacterized protein</fullName>
    </submittedName>
</protein>
<dbReference type="Gene3D" id="3.40.50.300">
    <property type="entry name" value="P-loop containing nucleotide triphosphate hydrolases"/>
    <property type="match status" value="1"/>
</dbReference>
<dbReference type="GO" id="GO:0005524">
    <property type="term" value="F:ATP binding"/>
    <property type="evidence" value="ECO:0007669"/>
    <property type="project" value="UniProtKB-KW"/>
</dbReference>
<dbReference type="GO" id="GO:0005743">
    <property type="term" value="C:mitochondrial inner membrane"/>
    <property type="evidence" value="ECO:0007669"/>
    <property type="project" value="TreeGrafter"/>
</dbReference>
<dbReference type="AlphaFoldDB" id="A0AAD7U6X7"/>
<dbReference type="InterPro" id="IPR027417">
    <property type="entry name" value="P-loop_NTPase"/>
</dbReference>
<evidence type="ECO:0000256" key="3">
    <source>
        <dbReference type="ARBA" id="ARBA00022554"/>
    </source>
</evidence>
<dbReference type="SMART" id="SM00382">
    <property type="entry name" value="AAA"/>
    <property type="match status" value="1"/>
</dbReference>
<dbReference type="PROSITE" id="PS50893">
    <property type="entry name" value="ABC_TRANSPORTER_2"/>
    <property type="match status" value="1"/>
</dbReference>
<keyword evidence="8 9" id="KW-0472">Membrane</keyword>
<dbReference type="PANTHER" id="PTHR43394">
    <property type="entry name" value="ATP-DEPENDENT PERMEASE MDL1, MITOCHONDRIAL"/>
    <property type="match status" value="1"/>
</dbReference>
<dbReference type="InterPro" id="IPR036640">
    <property type="entry name" value="ABC1_TM_sf"/>
</dbReference>
<dbReference type="InterPro" id="IPR011527">
    <property type="entry name" value="ABC1_TM_dom"/>
</dbReference>
<dbReference type="Pfam" id="PF00005">
    <property type="entry name" value="ABC_tran"/>
    <property type="match status" value="1"/>
</dbReference>
<feature type="transmembrane region" description="Helical" evidence="9">
    <location>
        <begin position="191"/>
        <end position="211"/>
    </location>
</feature>
<dbReference type="Pfam" id="PF00664">
    <property type="entry name" value="ABC_membrane"/>
    <property type="match status" value="1"/>
</dbReference>
<dbReference type="InterPro" id="IPR003439">
    <property type="entry name" value="ABC_transporter-like_ATP-bd"/>
</dbReference>
<dbReference type="InterPro" id="IPR017871">
    <property type="entry name" value="ABC_transporter-like_CS"/>
</dbReference>
<dbReference type="GO" id="GO:0016887">
    <property type="term" value="F:ATP hydrolysis activity"/>
    <property type="evidence" value="ECO:0007669"/>
    <property type="project" value="InterPro"/>
</dbReference>
<dbReference type="GO" id="GO:0090374">
    <property type="term" value="P:oligopeptide export from mitochondrion"/>
    <property type="evidence" value="ECO:0007669"/>
    <property type="project" value="TreeGrafter"/>
</dbReference>
<dbReference type="GO" id="GO:0010044">
    <property type="term" value="P:response to aluminum ion"/>
    <property type="evidence" value="ECO:0007669"/>
    <property type="project" value="UniProtKB-ARBA"/>
</dbReference>
<evidence type="ECO:0000313" key="13">
    <source>
        <dbReference type="Proteomes" id="UP001230188"/>
    </source>
</evidence>
<reference evidence="12" key="1">
    <citation type="submission" date="2023-01" db="EMBL/GenBank/DDBJ databases">
        <title>Metagenome sequencing of chrysophaentin producing Chrysophaeum taylorii.</title>
        <authorList>
            <person name="Davison J."/>
            <person name="Bewley C."/>
        </authorList>
    </citation>
    <scope>NUCLEOTIDE SEQUENCE</scope>
    <source>
        <strain evidence="12">NIES-1699</strain>
    </source>
</reference>
<dbReference type="GO" id="GO:0005774">
    <property type="term" value="C:vacuolar membrane"/>
    <property type="evidence" value="ECO:0007669"/>
    <property type="project" value="UniProtKB-SubCell"/>
</dbReference>
<dbReference type="PANTHER" id="PTHR43394:SF1">
    <property type="entry name" value="ATP-BINDING CASSETTE SUB-FAMILY B MEMBER 10, MITOCHONDRIAL"/>
    <property type="match status" value="1"/>
</dbReference>
<dbReference type="PROSITE" id="PS00211">
    <property type="entry name" value="ABC_TRANSPORTER_1"/>
    <property type="match status" value="1"/>
</dbReference>
<dbReference type="InterPro" id="IPR003593">
    <property type="entry name" value="AAA+_ATPase"/>
</dbReference>
<dbReference type="EMBL" id="JAQMWT010000675">
    <property type="protein sequence ID" value="KAJ8598387.1"/>
    <property type="molecule type" value="Genomic_DNA"/>
</dbReference>
<evidence type="ECO:0000259" key="11">
    <source>
        <dbReference type="PROSITE" id="PS50929"/>
    </source>
</evidence>
<evidence type="ECO:0000256" key="7">
    <source>
        <dbReference type="ARBA" id="ARBA00022989"/>
    </source>
</evidence>
<evidence type="ECO:0000256" key="6">
    <source>
        <dbReference type="ARBA" id="ARBA00022840"/>
    </source>
</evidence>
<keyword evidence="5" id="KW-0547">Nucleotide-binding</keyword>
<dbReference type="Proteomes" id="UP001230188">
    <property type="component" value="Unassembled WGS sequence"/>
</dbReference>
<feature type="domain" description="ABC transmembrane type-1" evidence="11">
    <location>
        <begin position="151"/>
        <end position="437"/>
    </location>
</feature>
<keyword evidence="13" id="KW-1185">Reference proteome</keyword>
<evidence type="ECO:0000259" key="10">
    <source>
        <dbReference type="PROSITE" id="PS50893"/>
    </source>
</evidence>
<feature type="domain" description="ABC transporter" evidence="10">
    <location>
        <begin position="477"/>
        <end position="717"/>
    </location>
</feature>
<keyword evidence="2" id="KW-0813">Transport</keyword>
<evidence type="ECO:0000256" key="2">
    <source>
        <dbReference type="ARBA" id="ARBA00022448"/>
    </source>
</evidence>
<keyword evidence="6" id="KW-0067">ATP-binding</keyword>
<name>A0AAD7U6X7_9STRA</name>
<dbReference type="Gene3D" id="1.20.1560.10">
    <property type="entry name" value="ABC transporter type 1, transmembrane domain"/>
    <property type="match status" value="2"/>
</dbReference>
<evidence type="ECO:0000313" key="12">
    <source>
        <dbReference type="EMBL" id="KAJ8598387.1"/>
    </source>
</evidence>
<proteinExistence type="predicted"/>
<feature type="transmembrane region" description="Helical" evidence="9">
    <location>
        <begin position="146"/>
        <end position="170"/>
    </location>
</feature>
<keyword evidence="7 9" id="KW-1133">Transmembrane helix</keyword>
<feature type="transmembrane region" description="Helical" evidence="9">
    <location>
        <begin position="374"/>
        <end position="396"/>
    </location>
</feature>
<evidence type="ECO:0000256" key="5">
    <source>
        <dbReference type="ARBA" id="ARBA00022741"/>
    </source>
</evidence>
<evidence type="ECO:0000256" key="1">
    <source>
        <dbReference type="ARBA" id="ARBA00004128"/>
    </source>
</evidence>
<evidence type="ECO:0000256" key="8">
    <source>
        <dbReference type="ARBA" id="ARBA00023136"/>
    </source>
</evidence>
<dbReference type="PROSITE" id="PS50929">
    <property type="entry name" value="ABC_TM1F"/>
    <property type="match status" value="1"/>
</dbReference>
<dbReference type="SUPFAM" id="SSF90123">
    <property type="entry name" value="ABC transporter transmembrane region"/>
    <property type="match status" value="1"/>
</dbReference>